<keyword evidence="8 15" id="KW-0547">Nucleotide-binding</keyword>
<reference evidence="17" key="1">
    <citation type="journal article" date="2012" name="Int. J. Food Microbiol.">
        <title>Development of O-serogroup specific PCR assay for detection and identification of Vibrio parahaemolyticus.</title>
        <authorList>
            <person name="Chen M."/>
            <person name="Guo D."/>
            <person name="Wong H.C."/>
            <person name="Zhang X."/>
            <person name="Liu F."/>
            <person name="Chen H."/>
            <person name="Chen M."/>
            <person name="Liu B."/>
            <person name="Wang L."/>
            <person name="Wu F."/>
            <person name="Feng L."/>
        </authorList>
    </citation>
    <scope>NUCLEOTIDE SEQUENCE</scope>
    <source>
        <strain evidence="17">1404</strain>
    </source>
</reference>
<evidence type="ECO:0000256" key="6">
    <source>
        <dbReference type="ARBA" id="ARBA00022519"/>
    </source>
</evidence>
<evidence type="ECO:0000256" key="10">
    <source>
        <dbReference type="ARBA" id="ARBA00022840"/>
    </source>
</evidence>
<dbReference type="GO" id="GO:0009244">
    <property type="term" value="P:lipopolysaccharide core region biosynthetic process"/>
    <property type="evidence" value="ECO:0007669"/>
    <property type="project" value="UniProtKB-UniRule"/>
</dbReference>
<dbReference type="Gene3D" id="1.10.510.10">
    <property type="entry name" value="Transferase(Phosphotransferase) domain 1"/>
    <property type="match status" value="1"/>
</dbReference>
<feature type="active site" evidence="15">
    <location>
        <position position="167"/>
    </location>
</feature>
<comment type="catalytic activity">
    <reaction evidence="14 15">
        <text>an alpha-Kdo-(2-&gt;6)-lipid IVA + ATP = a 4-O-phospho-alpha-Kdo-(2-&gt;6)-lipid IVA + ADP + H(+)</text>
        <dbReference type="Rhea" id="RHEA:74271"/>
        <dbReference type="ChEBI" id="CHEBI:15378"/>
        <dbReference type="ChEBI" id="CHEBI:30616"/>
        <dbReference type="ChEBI" id="CHEBI:176428"/>
        <dbReference type="ChEBI" id="CHEBI:193140"/>
        <dbReference type="ChEBI" id="CHEBI:456216"/>
        <dbReference type="EC" id="2.7.1.166"/>
    </reaction>
</comment>
<comment type="pathway">
    <text evidence="2 15">Bacterial outer membrane biogenesis; LPS core biosynthesis.</text>
</comment>
<evidence type="ECO:0000256" key="11">
    <source>
        <dbReference type="ARBA" id="ARBA00022985"/>
    </source>
</evidence>
<feature type="domain" description="Protein kinase" evidence="16">
    <location>
        <begin position="37"/>
        <end position="238"/>
    </location>
</feature>
<dbReference type="EC" id="2.7.1.166" evidence="4 15"/>
<keyword evidence="10 15" id="KW-0067">ATP-binding</keyword>
<dbReference type="NCBIfam" id="NF002475">
    <property type="entry name" value="PRK01723.1"/>
    <property type="match status" value="1"/>
</dbReference>
<dbReference type="AlphaFoldDB" id="K7S641"/>
<evidence type="ECO:0000256" key="1">
    <source>
        <dbReference type="ARBA" id="ARBA00004515"/>
    </source>
</evidence>
<evidence type="ECO:0000256" key="7">
    <source>
        <dbReference type="ARBA" id="ARBA00022679"/>
    </source>
</evidence>
<protein>
    <recommendedName>
        <fullName evidence="13 15">3-deoxy-D-manno-octulosonic acid kinase</fullName>
        <shortName evidence="15">Kdo kinase</shortName>
        <ecNumber evidence="4 15">2.7.1.166</ecNumber>
    </recommendedName>
</protein>
<evidence type="ECO:0000256" key="4">
    <source>
        <dbReference type="ARBA" id="ARBA00011988"/>
    </source>
</evidence>
<evidence type="ECO:0000256" key="5">
    <source>
        <dbReference type="ARBA" id="ARBA00022475"/>
    </source>
</evidence>
<dbReference type="EMBL" id="JQ863079">
    <property type="protein sequence ID" value="AFV93001.1"/>
    <property type="molecule type" value="Genomic_DNA"/>
</dbReference>
<evidence type="ECO:0000256" key="13">
    <source>
        <dbReference type="ARBA" id="ARBA00029511"/>
    </source>
</evidence>
<evidence type="ECO:0000313" key="18">
    <source>
        <dbReference type="EMBL" id="KOY27306.1"/>
    </source>
</evidence>
<comment type="similarity">
    <text evidence="3 15">Belongs to the protein kinase superfamily. KdkA/RfaP family.</text>
</comment>
<keyword evidence="5 15" id="KW-1003">Cell membrane</keyword>
<sequence length="238" mass="27707">MIEKLQTNNQCLWFNPDLIDATSQAVFDAEYWRKEGKIVGSATGRGTTWFIQLQQLQAALRHYRRGGLFGKLVKDHYWFTGWEKTRAIEEFKLLLRLSESGVNVPRPIAAQATKVGLFYKADLISERIPNASDLVSILQEKSLSEMMYRKIGQEIAKMHNENVNHTDLNIHNVLIDNNENVWIIDFDKCQVERSTGWQSANISRLKRSFLKEQDKRQIKWQEIDFEALLDGYNQNTTQ</sequence>
<dbReference type="UniPathway" id="UPA00958"/>
<evidence type="ECO:0000313" key="17">
    <source>
        <dbReference type="EMBL" id="AFV93001.1"/>
    </source>
</evidence>
<keyword evidence="7 15" id="KW-0808">Transferase</keyword>
<dbReference type="InterPro" id="IPR022826">
    <property type="entry name" value="KDO_kinase"/>
</dbReference>
<proteinExistence type="inferred from homology"/>
<keyword evidence="11 15" id="KW-0448">Lipopolysaccharide biosynthesis</keyword>
<evidence type="ECO:0000256" key="3">
    <source>
        <dbReference type="ARBA" id="ARBA00010327"/>
    </source>
</evidence>
<keyword evidence="9 15" id="KW-0418">Kinase</keyword>
<accession>K7S641</accession>
<comment type="function">
    <text evidence="15">Catalyzes the ATP-dependent phosphorylation of the 3-deoxy-D-manno-octulosonic acid (Kdo) residue in Kdo-lipid IV(A) at the 4-OH position.</text>
</comment>
<dbReference type="GO" id="GO:0005524">
    <property type="term" value="F:ATP binding"/>
    <property type="evidence" value="ECO:0007669"/>
    <property type="project" value="UniProtKB-UniRule"/>
</dbReference>
<dbReference type="GO" id="GO:0004672">
    <property type="term" value="F:protein kinase activity"/>
    <property type="evidence" value="ECO:0007669"/>
    <property type="project" value="InterPro"/>
</dbReference>
<dbReference type="PATRIC" id="fig|670.338.peg.3137"/>
<dbReference type="RefSeq" id="WP_025547165.1">
    <property type="nucleotide sequence ID" value="NZ_CAMFHI010000078.1"/>
</dbReference>
<evidence type="ECO:0000256" key="9">
    <source>
        <dbReference type="ARBA" id="ARBA00022777"/>
    </source>
</evidence>
<reference evidence="18 19" key="2">
    <citation type="submission" date="2015-07" db="EMBL/GenBank/DDBJ databases">
        <title>Foodborne Vibrio parahaemolyticus Isolates.</title>
        <authorList>
            <person name="Ronholm J."/>
            <person name="Petronella N."/>
            <person name="Kenwell R."/>
            <person name="Banerjee S."/>
        </authorList>
    </citation>
    <scope>NUCLEOTIDE SEQUENCE [LARGE SCALE GENOMIC DNA]</scope>
    <source>
        <strain evidence="18 19">HS-06-05</strain>
    </source>
</reference>
<dbReference type="InterPro" id="IPR000719">
    <property type="entry name" value="Prot_kinase_dom"/>
</dbReference>
<dbReference type="Pfam" id="PF06293">
    <property type="entry name" value="Kdo"/>
    <property type="match status" value="1"/>
</dbReference>
<evidence type="ECO:0000256" key="14">
    <source>
        <dbReference type="ARBA" id="ARBA00034417"/>
    </source>
</evidence>
<keyword evidence="6 15" id="KW-0997">Cell inner membrane</keyword>
<evidence type="ECO:0000256" key="2">
    <source>
        <dbReference type="ARBA" id="ARBA00004713"/>
    </source>
</evidence>
<organism evidence="17">
    <name type="scientific">Vibrio parahaemolyticus</name>
    <dbReference type="NCBI Taxonomy" id="670"/>
    <lineage>
        <taxon>Bacteria</taxon>
        <taxon>Pseudomonadati</taxon>
        <taxon>Pseudomonadota</taxon>
        <taxon>Gammaproteobacteria</taxon>
        <taxon>Vibrionales</taxon>
        <taxon>Vibrionaceae</taxon>
        <taxon>Vibrio</taxon>
    </lineage>
</organism>
<keyword evidence="12 15" id="KW-0472">Membrane</keyword>
<evidence type="ECO:0000259" key="16">
    <source>
        <dbReference type="PROSITE" id="PS50011"/>
    </source>
</evidence>
<gene>
    <name evidence="15 17" type="primary">kdkA</name>
    <name evidence="18" type="ORF">ACX05_19030</name>
</gene>
<name>K7S641_VIBPH</name>
<dbReference type="SUPFAM" id="SSF56112">
    <property type="entry name" value="Protein kinase-like (PK-like)"/>
    <property type="match status" value="1"/>
</dbReference>
<dbReference type="PROSITE" id="PS50011">
    <property type="entry name" value="PROTEIN_KINASE_DOM"/>
    <property type="match status" value="1"/>
</dbReference>
<dbReference type="Proteomes" id="UP000037697">
    <property type="component" value="Unassembled WGS sequence"/>
</dbReference>
<dbReference type="EMBL" id="LIRS01000103">
    <property type="protein sequence ID" value="KOY27306.1"/>
    <property type="molecule type" value="Genomic_DNA"/>
</dbReference>
<evidence type="ECO:0000256" key="8">
    <source>
        <dbReference type="ARBA" id="ARBA00022741"/>
    </source>
</evidence>
<dbReference type="GO" id="GO:0005886">
    <property type="term" value="C:plasma membrane"/>
    <property type="evidence" value="ECO:0007669"/>
    <property type="project" value="UniProtKB-SubCell"/>
</dbReference>
<evidence type="ECO:0000256" key="15">
    <source>
        <dbReference type="HAMAP-Rule" id="MF_00521"/>
    </source>
</evidence>
<dbReference type="InterPro" id="IPR011009">
    <property type="entry name" value="Kinase-like_dom_sf"/>
</dbReference>
<evidence type="ECO:0000256" key="12">
    <source>
        <dbReference type="ARBA" id="ARBA00023136"/>
    </source>
</evidence>
<evidence type="ECO:0000313" key="19">
    <source>
        <dbReference type="Proteomes" id="UP000037697"/>
    </source>
</evidence>
<comment type="subcellular location">
    <subcellularLocation>
        <location evidence="1 15">Cell inner membrane</location>
        <topology evidence="1 15">Peripheral membrane protein</topology>
        <orientation evidence="1 15">Cytoplasmic side</orientation>
    </subcellularLocation>
</comment>
<dbReference type="HAMAP" id="MF_00521">
    <property type="entry name" value="KDO_kinase"/>
    <property type="match status" value="1"/>
</dbReference>